<dbReference type="PRINTS" id="PR01210">
    <property type="entry name" value="GGTRANSPTASE"/>
</dbReference>
<comment type="catalytic activity">
    <reaction evidence="3 6">
        <text>an N-terminal (5-L-glutamyl)-[peptide] + an alpha-amino acid = 5-L-glutamyl amino acid + an N-terminal L-alpha-aminoacyl-[peptide]</text>
        <dbReference type="Rhea" id="RHEA:23904"/>
        <dbReference type="Rhea" id="RHEA-COMP:9780"/>
        <dbReference type="Rhea" id="RHEA-COMP:9795"/>
        <dbReference type="ChEBI" id="CHEBI:77644"/>
        <dbReference type="ChEBI" id="CHEBI:78597"/>
        <dbReference type="ChEBI" id="CHEBI:78599"/>
        <dbReference type="ChEBI" id="CHEBI:78608"/>
        <dbReference type="EC" id="2.3.2.2"/>
    </reaction>
</comment>
<dbReference type="EC" id="3.4.19.13" evidence="6"/>
<dbReference type="SUPFAM" id="SSF56235">
    <property type="entry name" value="N-terminal nucleophile aminohydrolases (Ntn hydrolases)"/>
    <property type="match status" value="1"/>
</dbReference>
<dbReference type="NCBIfam" id="TIGR00066">
    <property type="entry name" value="g_glut_trans"/>
    <property type="match status" value="1"/>
</dbReference>
<evidence type="ECO:0000256" key="6">
    <source>
        <dbReference type="RuleBase" id="RU368036"/>
    </source>
</evidence>
<gene>
    <name evidence="7" type="primary">ggt</name>
    <name evidence="7" type="ORF">CVD27_03660</name>
</gene>
<dbReference type="Gene3D" id="1.10.246.130">
    <property type="match status" value="1"/>
</dbReference>
<comment type="catalytic activity">
    <reaction evidence="1 6">
        <text>an S-substituted glutathione + H2O = an S-substituted L-cysteinylglycine + L-glutamate</text>
        <dbReference type="Rhea" id="RHEA:59468"/>
        <dbReference type="ChEBI" id="CHEBI:15377"/>
        <dbReference type="ChEBI" id="CHEBI:29985"/>
        <dbReference type="ChEBI" id="CHEBI:90779"/>
        <dbReference type="ChEBI" id="CHEBI:143103"/>
        <dbReference type="EC" id="3.4.19.13"/>
    </reaction>
</comment>
<dbReference type="GO" id="GO:0103068">
    <property type="term" value="F:leukotriene C4 gamma-glutamyl transferase activity"/>
    <property type="evidence" value="ECO:0007669"/>
    <property type="project" value="UniProtKB-EC"/>
</dbReference>
<dbReference type="InterPro" id="IPR043138">
    <property type="entry name" value="GGT_lsub"/>
</dbReference>
<dbReference type="PANTHER" id="PTHR43881:SF5">
    <property type="entry name" value="GAMMA-GLUTAMYLTRANSPEPTIDASE"/>
    <property type="match status" value="1"/>
</dbReference>
<comment type="caution">
    <text evidence="7">The sequence shown here is derived from an EMBL/GenBank/DDBJ whole genome shotgun (WGS) entry which is preliminary data.</text>
</comment>
<comment type="subunit">
    <text evidence="6">This enzyme consists of two polypeptide chains, which are synthesized in precursor form from a single polypeptide.</text>
</comment>
<comment type="PTM">
    <text evidence="6">Cleaved by autocatalysis into a large and a small subunit.</text>
</comment>
<comment type="similarity">
    <text evidence="6">Belongs to the gamma-glutamyltransferase family.</text>
</comment>
<comment type="pathway">
    <text evidence="6">Sulfur metabolism; glutathione metabolism.</text>
</comment>
<dbReference type="Proteomes" id="UP000234950">
    <property type="component" value="Unassembled WGS sequence"/>
</dbReference>
<dbReference type="AlphaFoldDB" id="A0A2N5HSL8"/>
<dbReference type="InterPro" id="IPR000101">
    <property type="entry name" value="GGT_peptidase"/>
</dbReference>
<dbReference type="GO" id="GO:0006750">
    <property type="term" value="P:glutathione biosynthetic process"/>
    <property type="evidence" value="ECO:0007669"/>
    <property type="project" value="UniProtKB-KW"/>
</dbReference>
<evidence type="ECO:0000313" key="7">
    <source>
        <dbReference type="EMBL" id="PLS08508.1"/>
    </source>
</evidence>
<evidence type="ECO:0000256" key="5">
    <source>
        <dbReference type="PIRSR" id="PIRSR600101-2"/>
    </source>
</evidence>
<dbReference type="GO" id="GO:0036374">
    <property type="term" value="F:glutathione hydrolase activity"/>
    <property type="evidence" value="ECO:0007669"/>
    <property type="project" value="UniProtKB-UniRule"/>
</dbReference>
<evidence type="ECO:0000313" key="8">
    <source>
        <dbReference type="Proteomes" id="UP000234950"/>
    </source>
</evidence>
<dbReference type="Gene3D" id="3.60.20.40">
    <property type="match status" value="1"/>
</dbReference>
<evidence type="ECO:0000256" key="3">
    <source>
        <dbReference type="ARBA" id="ARBA00047417"/>
    </source>
</evidence>
<dbReference type="PANTHER" id="PTHR43881">
    <property type="entry name" value="GAMMA-GLUTAMYLTRANSPEPTIDASE (AFU_ORTHOLOGUE AFUA_4G13580)"/>
    <property type="match status" value="1"/>
</dbReference>
<feature type="binding site" evidence="5">
    <location>
        <position position="447"/>
    </location>
    <ligand>
        <name>L-glutamate</name>
        <dbReference type="ChEBI" id="CHEBI:29985"/>
    </ligand>
</feature>
<proteinExistence type="inferred from homology"/>
<dbReference type="InterPro" id="IPR052896">
    <property type="entry name" value="GGT-like_enzyme"/>
</dbReference>
<dbReference type="EC" id="2.3.2.2" evidence="6"/>
<sequence>MKNQAHWSFRPTTMAPQAMITTPHYLASQAGMKVLQEGGNAVEAAIAAASTIGVVYPHMNGIGGDNFWLIYNAGDKELMGLNSSGRSGEHATIEFYQKQKLEKIPPRGPLGANTVPGAVAGWEKAYHYSASKMKGCFSWEDVLKSAIHYAKEGFPVTPSQEYWTNINLDETNDQFRHLQRFSEFNKIFTKSSGISYHSGEIIKQKDLALTLEGLSKEGSRLFYQGDLAKVIAQDLQNNGGLLTYDDFVSHCSDWVKPLSVDYRGYSVYNLPPNTQGFASLSILNILNQFDVPAIEEGSDDYYHLLIEATKLAFEDRDQYLTDPDFSTIPLEELLSIKRGGELASKIGFSKSINLQKQLDPKGDTVWLGVADQYGNSVSLIQSIYHEYGSGFIPKDTGIVLQNRGSFFSLDESHVNCLQPRKRTYHTLNPAMIFKGDQPFLVYGTMGGEGQPQTQAALVTRILDYHFPIQAAIEAPRWLYGRTWGAESNSVKMEGRIAKEVIESLLKRGHQVEVVEDFTDIMGHAGVIKIDPDSKIKFGGADPRGDGAALGF</sequence>
<dbReference type="InterPro" id="IPR043137">
    <property type="entry name" value="GGT_ssub_C"/>
</dbReference>
<keyword evidence="6" id="KW-0012">Acyltransferase</keyword>
<dbReference type="OrthoDB" id="9781342at2"/>
<dbReference type="UniPathway" id="UPA00204"/>
<evidence type="ECO:0000256" key="1">
    <source>
        <dbReference type="ARBA" id="ARBA00001049"/>
    </source>
</evidence>
<keyword evidence="6" id="KW-0865">Zymogen</keyword>
<dbReference type="Pfam" id="PF01019">
    <property type="entry name" value="G_glu_transpept"/>
    <property type="match status" value="1"/>
</dbReference>
<dbReference type="EMBL" id="PGVE01000017">
    <property type="protein sequence ID" value="PLS08508.1"/>
    <property type="molecule type" value="Genomic_DNA"/>
</dbReference>
<evidence type="ECO:0000256" key="2">
    <source>
        <dbReference type="ARBA" id="ARBA00001089"/>
    </source>
</evidence>
<feature type="active site" description="Nucleophile" evidence="4">
    <location>
        <position position="364"/>
    </location>
</feature>
<evidence type="ECO:0000256" key="4">
    <source>
        <dbReference type="PIRSR" id="PIRSR600101-1"/>
    </source>
</evidence>
<reference evidence="7 8" key="1">
    <citation type="submission" date="2017-11" db="EMBL/GenBank/DDBJ databases">
        <title>Comparitive Functional Genomics of Dry Heat Resistant strains isolated from the Viking Spacecraft.</title>
        <authorList>
            <person name="Seuylemezian A."/>
            <person name="Cooper K."/>
            <person name="Vaishampayan P."/>
        </authorList>
    </citation>
    <scope>NUCLEOTIDE SEQUENCE [LARGE SCALE GENOMIC DNA]</scope>
    <source>
        <strain evidence="7 8">V32-6</strain>
    </source>
</reference>
<keyword evidence="6 7" id="KW-0808">Transferase</keyword>
<protein>
    <recommendedName>
        <fullName evidence="6">Glutathione hydrolase proenzyme</fullName>
        <ecNumber evidence="6">2.3.2.2</ecNumber>
        <ecNumber evidence="6">3.4.19.13</ecNumber>
    </recommendedName>
    <component>
        <recommendedName>
            <fullName evidence="6">Glutathione hydrolase large chain</fullName>
        </recommendedName>
    </component>
    <component>
        <recommendedName>
            <fullName evidence="6">Glutathione hydrolase small chain</fullName>
        </recommendedName>
    </component>
</protein>
<dbReference type="GO" id="GO:0006751">
    <property type="term" value="P:glutathione catabolic process"/>
    <property type="evidence" value="ECO:0007669"/>
    <property type="project" value="UniProtKB-UniRule"/>
</dbReference>
<comment type="catalytic activity">
    <reaction evidence="2 6">
        <text>glutathione + H2O = L-cysteinylglycine + L-glutamate</text>
        <dbReference type="Rhea" id="RHEA:28807"/>
        <dbReference type="ChEBI" id="CHEBI:15377"/>
        <dbReference type="ChEBI" id="CHEBI:29985"/>
        <dbReference type="ChEBI" id="CHEBI:57925"/>
        <dbReference type="ChEBI" id="CHEBI:61694"/>
        <dbReference type="EC" id="3.4.19.13"/>
    </reaction>
</comment>
<keyword evidence="8" id="KW-1185">Reference proteome</keyword>
<dbReference type="InterPro" id="IPR029055">
    <property type="entry name" value="Ntn_hydrolases_N"/>
</dbReference>
<keyword evidence="6" id="KW-0378">Hydrolase</keyword>
<name>A0A2N5HSL8_9BACI</name>
<keyword evidence="6" id="KW-0317">Glutathione biosynthesis</keyword>
<organism evidence="7 8">
    <name type="scientific">Neobacillus cucumis</name>
    <dbReference type="NCBI Taxonomy" id="1740721"/>
    <lineage>
        <taxon>Bacteria</taxon>
        <taxon>Bacillati</taxon>
        <taxon>Bacillota</taxon>
        <taxon>Bacilli</taxon>
        <taxon>Bacillales</taxon>
        <taxon>Bacillaceae</taxon>
        <taxon>Neobacillus</taxon>
    </lineage>
</organism>
<accession>A0A2N5HSL8</accession>
<dbReference type="RefSeq" id="WP_101646526.1">
    <property type="nucleotide sequence ID" value="NZ_PGVE01000017.1"/>
</dbReference>